<accession>A0A9N9UIF7</accession>
<dbReference type="AlphaFoldDB" id="A0A9N9UIF7"/>
<dbReference type="Pfam" id="PF20150">
    <property type="entry name" value="2EXR"/>
    <property type="match status" value="1"/>
</dbReference>
<sequence length="402" mass="44602">MSSKKTLDLPAVGIFPQFPDLPTEIQSLIWELAIGESSLLWAQWPDNEMSLLAPICPIPKLGANDPVGLIPYKLPTGVPGTLDSHPPPSGLAAGTADSGYDTSLRIMSMTHRSHFTRPGDSWTSSLRKMMIQPDEPPSSAFDDHAALTLLSVCRLSRQVVLTRRATIRTKQQAPEKQLASLGDVPLFYPSFKGGSLCGNIFKDQHSGRSSFIFVLGSDPSKSLLEKPGLGEVKSAYRYSHVAARLGDIEKCVLGSRLSFTQVPDGLDWDRFKDAEDTMWWRPDLGSRVRRPEAGHPFYVTSGTILALYSAVLHQLASLQATKCMEGHARNDWSVRPHGQWYFSLLEEGKCTHCSNDLLLPFCESYPALIDEEGHIDVVVLLDRHRFEQPEQTQSVRSYEIGE</sequence>
<feature type="domain" description="2EXR" evidence="1">
    <location>
        <begin position="15"/>
        <end position="169"/>
    </location>
</feature>
<proteinExistence type="predicted"/>
<name>A0A9N9UIF7_9HYPO</name>
<keyword evidence="3" id="KW-1185">Reference proteome</keyword>
<protein>
    <recommendedName>
        <fullName evidence="1">2EXR domain-containing protein</fullName>
    </recommendedName>
</protein>
<reference evidence="2 3" key="2">
    <citation type="submission" date="2021-10" db="EMBL/GenBank/DDBJ databases">
        <authorList>
            <person name="Piombo E."/>
        </authorList>
    </citation>
    <scope>NUCLEOTIDE SEQUENCE [LARGE SCALE GENOMIC DNA]</scope>
</reference>
<dbReference type="EMBL" id="CABFNO020001454">
    <property type="protein sequence ID" value="CAG9988865.1"/>
    <property type="molecule type" value="Genomic_DNA"/>
</dbReference>
<organism evidence="2 3">
    <name type="scientific">Clonostachys byssicola</name>
    <dbReference type="NCBI Taxonomy" id="160290"/>
    <lineage>
        <taxon>Eukaryota</taxon>
        <taxon>Fungi</taxon>
        <taxon>Dikarya</taxon>
        <taxon>Ascomycota</taxon>
        <taxon>Pezizomycotina</taxon>
        <taxon>Sordariomycetes</taxon>
        <taxon>Hypocreomycetidae</taxon>
        <taxon>Hypocreales</taxon>
        <taxon>Bionectriaceae</taxon>
        <taxon>Clonostachys</taxon>
    </lineage>
</organism>
<reference evidence="3" key="1">
    <citation type="submission" date="2019-06" db="EMBL/GenBank/DDBJ databases">
        <authorList>
            <person name="Broberg M."/>
        </authorList>
    </citation>
    <scope>NUCLEOTIDE SEQUENCE [LARGE SCALE GENOMIC DNA]</scope>
</reference>
<dbReference type="InterPro" id="IPR045518">
    <property type="entry name" value="2EXR"/>
</dbReference>
<evidence type="ECO:0000259" key="1">
    <source>
        <dbReference type="Pfam" id="PF20150"/>
    </source>
</evidence>
<dbReference type="Proteomes" id="UP000754883">
    <property type="component" value="Unassembled WGS sequence"/>
</dbReference>
<evidence type="ECO:0000313" key="3">
    <source>
        <dbReference type="Proteomes" id="UP000754883"/>
    </source>
</evidence>
<dbReference type="OrthoDB" id="4704570at2759"/>
<comment type="caution">
    <text evidence="2">The sequence shown here is derived from an EMBL/GenBank/DDBJ whole genome shotgun (WGS) entry which is preliminary data.</text>
</comment>
<evidence type="ECO:0000313" key="2">
    <source>
        <dbReference type="EMBL" id="CAG9988865.1"/>
    </source>
</evidence>
<gene>
    <name evidence="2" type="ORF">CBYS24578_00014270</name>
</gene>